<evidence type="ECO:0000256" key="3">
    <source>
        <dbReference type="SAM" id="MobiDB-lite"/>
    </source>
</evidence>
<name>A0ABV7TBM9_9RHOB</name>
<dbReference type="RefSeq" id="WP_386733761.1">
    <property type="nucleotide sequence ID" value="NZ_JBHRXI010000001.1"/>
</dbReference>
<organism evidence="4 5">
    <name type="scientific">Lutimaribacter marinistellae</name>
    <dbReference type="NCBI Taxonomy" id="1820329"/>
    <lineage>
        <taxon>Bacteria</taxon>
        <taxon>Pseudomonadati</taxon>
        <taxon>Pseudomonadota</taxon>
        <taxon>Alphaproteobacteria</taxon>
        <taxon>Rhodobacterales</taxon>
        <taxon>Roseobacteraceae</taxon>
        <taxon>Lutimaribacter</taxon>
    </lineage>
</organism>
<gene>
    <name evidence="4" type="ORF">ACFORG_02330</name>
</gene>
<evidence type="ECO:0000313" key="5">
    <source>
        <dbReference type="Proteomes" id="UP001595629"/>
    </source>
</evidence>
<dbReference type="PANTHER" id="PTHR38340">
    <property type="entry name" value="S-LAYER PROTEIN"/>
    <property type="match status" value="1"/>
</dbReference>
<dbReference type="Gene3D" id="2.150.10.10">
    <property type="entry name" value="Serralysin-like metalloprotease, C-terminal"/>
    <property type="match status" value="5"/>
</dbReference>
<dbReference type="Pfam" id="PF00353">
    <property type="entry name" value="HemolysinCabind"/>
    <property type="match status" value="5"/>
</dbReference>
<accession>A0ABV7TBM9</accession>
<comment type="caution">
    <text evidence="4">The sequence shown here is derived from an EMBL/GenBank/DDBJ whole genome shotgun (WGS) entry which is preliminary data.</text>
</comment>
<dbReference type="PANTHER" id="PTHR38340:SF1">
    <property type="entry name" value="S-LAYER PROTEIN"/>
    <property type="match status" value="1"/>
</dbReference>
<feature type="region of interest" description="Disordered" evidence="3">
    <location>
        <begin position="260"/>
        <end position="301"/>
    </location>
</feature>
<proteinExistence type="predicted"/>
<dbReference type="InterPro" id="IPR001343">
    <property type="entry name" value="Hemolysn_Ca-bd"/>
</dbReference>
<dbReference type="PROSITE" id="PS00330">
    <property type="entry name" value="HEMOLYSIN_CALCIUM"/>
    <property type="match status" value="4"/>
</dbReference>
<evidence type="ECO:0000256" key="1">
    <source>
        <dbReference type="ARBA" id="ARBA00004613"/>
    </source>
</evidence>
<dbReference type="EMBL" id="JBHRXI010000001">
    <property type="protein sequence ID" value="MFC3612585.1"/>
    <property type="molecule type" value="Genomic_DNA"/>
</dbReference>
<keyword evidence="5" id="KW-1185">Reference proteome</keyword>
<protein>
    <submittedName>
        <fullName evidence="4">Calcium-binding protein</fullName>
    </submittedName>
</protein>
<keyword evidence="2" id="KW-0964">Secreted</keyword>
<dbReference type="InterPro" id="IPR050557">
    <property type="entry name" value="RTX_toxin/Mannuronan_C5-epim"/>
</dbReference>
<reference evidence="5" key="1">
    <citation type="journal article" date="2019" name="Int. J. Syst. Evol. Microbiol.">
        <title>The Global Catalogue of Microorganisms (GCM) 10K type strain sequencing project: providing services to taxonomists for standard genome sequencing and annotation.</title>
        <authorList>
            <consortium name="The Broad Institute Genomics Platform"/>
            <consortium name="The Broad Institute Genome Sequencing Center for Infectious Disease"/>
            <person name="Wu L."/>
            <person name="Ma J."/>
        </authorList>
    </citation>
    <scope>NUCLEOTIDE SEQUENCE [LARGE SCALE GENOMIC DNA]</scope>
    <source>
        <strain evidence="5">KCTC 42911</strain>
    </source>
</reference>
<dbReference type="Proteomes" id="UP001595629">
    <property type="component" value="Unassembled WGS sequence"/>
</dbReference>
<dbReference type="SUPFAM" id="SSF51120">
    <property type="entry name" value="beta-Roll"/>
    <property type="match status" value="2"/>
</dbReference>
<evidence type="ECO:0000313" key="4">
    <source>
        <dbReference type="EMBL" id="MFC3612585.1"/>
    </source>
</evidence>
<comment type="subcellular location">
    <subcellularLocation>
        <location evidence="1">Secreted</location>
    </subcellularLocation>
</comment>
<dbReference type="InterPro" id="IPR018511">
    <property type="entry name" value="Hemolysin-typ_Ca-bd_CS"/>
</dbReference>
<dbReference type="InterPro" id="IPR011049">
    <property type="entry name" value="Serralysin-like_metalloprot_C"/>
</dbReference>
<sequence length="483" mass="51200">MDIASGPGPDTYFLQSNDEATTIRGSLQSLTGDLYNRFSPGDLVVIEGVQLTTTNLDVTYGRPQYFELSPTVIRVNTDADAEWKSTFSFGQRTFDAPDWTFLIEARTVGDDTHVSLQPLRGLVITGTDGPDDLKGQRGNDRIEAGDGADRLDGNGGEDTLVGGAGDDIYLSRGTIVEEADGGYDQVVIASWGQPLPDHVEGLRLIGNSTGAPYDVLGIEGYGNELDNRIEGTSRNYNSLYGEGGNDTLIGADRRDYLYGGDGDDRIETTGAGSDQMHGGDGRDTLIGGEGDDTLTGGETEDDLRDELFGQGGDDSVDGGYGNDLIYGGTGDDTLNGGFGTDFIAGQQGNDQISGGALSDELFGNDGDDFLNGGFGYDRLNGGAGADRFFHLGVVDHGSDWVQDYNADEDDVLIFGQGAAGPAQFQINYNHSTLPGGDRSGDDMLQEAFIIHRPTGQILWALVDGEGQDAINLQIGGELFDLLA</sequence>
<dbReference type="PRINTS" id="PR00313">
    <property type="entry name" value="CABNDNGRPT"/>
</dbReference>
<evidence type="ECO:0000256" key="2">
    <source>
        <dbReference type="ARBA" id="ARBA00022525"/>
    </source>
</evidence>